<dbReference type="Gene3D" id="2.30.30.110">
    <property type="match status" value="1"/>
</dbReference>
<protein>
    <recommendedName>
        <fullName evidence="2">Death on curing protein, Doc toxin</fullName>
    </recommendedName>
</protein>
<sequence>MRRGELYRISKPPGTDPRKFRVFVIVGRQHSIDSRFSTVICAPVYSQHDDLASQVPVGINEGLAHESSIYCDELISLPKSRLTSFVGMLSPRKISDLNQALRVALDIPN</sequence>
<dbReference type="InterPro" id="IPR003477">
    <property type="entry name" value="PemK-like"/>
</dbReference>
<dbReference type="GO" id="GO:0004521">
    <property type="term" value="F:RNA endonuclease activity"/>
    <property type="evidence" value="ECO:0007669"/>
    <property type="project" value="TreeGrafter"/>
</dbReference>
<dbReference type="EMBL" id="UOEU01000475">
    <property type="protein sequence ID" value="VAW33712.1"/>
    <property type="molecule type" value="Genomic_DNA"/>
</dbReference>
<name>A0A3B0V4M7_9ZZZZ</name>
<evidence type="ECO:0000313" key="1">
    <source>
        <dbReference type="EMBL" id="VAW33712.1"/>
    </source>
</evidence>
<dbReference type="Pfam" id="PF02452">
    <property type="entry name" value="PemK_toxin"/>
    <property type="match status" value="1"/>
</dbReference>
<accession>A0A3B0V4M7</accession>
<dbReference type="SUPFAM" id="SSF50118">
    <property type="entry name" value="Cell growth inhibitor/plasmid maintenance toxic component"/>
    <property type="match status" value="1"/>
</dbReference>
<dbReference type="GO" id="GO:0003677">
    <property type="term" value="F:DNA binding"/>
    <property type="evidence" value="ECO:0007669"/>
    <property type="project" value="InterPro"/>
</dbReference>
<dbReference type="InterPro" id="IPR011067">
    <property type="entry name" value="Plasmid_toxin/cell-grow_inhib"/>
</dbReference>
<evidence type="ECO:0008006" key="2">
    <source>
        <dbReference type="Google" id="ProtNLM"/>
    </source>
</evidence>
<dbReference type="PANTHER" id="PTHR33988">
    <property type="entry name" value="ENDORIBONUCLEASE MAZF-RELATED"/>
    <property type="match status" value="1"/>
</dbReference>
<dbReference type="AlphaFoldDB" id="A0A3B0V4M7"/>
<organism evidence="1">
    <name type="scientific">hydrothermal vent metagenome</name>
    <dbReference type="NCBI Taxonomy" id="652676"/>
    <lineage>
        <taxon>unclassified sequences</taxon>
        <taxon>metagenomes</taxon>
        <taxon>ecological metagenomes</taxon>
    </lineage>
</organism>
<dbReference type="GO" id="GO:0016075">
    <property type="term" value="P:rRNA catabolic process"/>
    <property type="evidence" value="ECO:0007669"/>
    <property type="project" value="TreeGrafter"/>
</dbReference>
<dbReference type="GO" id="GO:0006402">
    <property type="term" value="P:mRNA catabolic process"/>
    <property type="evidence" value="ECO:0007669"/>
    <property type="project" value="TreeGrafter"/>
</dbReference>
<proteinExistence type="predicted"/>
<dbReference type="PANTHER" id="PTHR33988:SF2">
    <property type="entry name" value="ENDORIBONUCLEASE MAZF"/>
    <property type="match status" value="1"/>
</dbReference>
<reference evidence="1" key="1">
    <citation type="submission" date="2018-06" db="EMBL/GenBank/DDBJ databases">
        <authorList>
            <person name="Zhirakovskaya E."/>
        </authorList>
    </citation>
    <scope>NUCLEOTIDE SEQUENCE</scope>
</reference>
<gene>
    <name evidence="1" type="ORF">MNBD_CHLOROFLEXI01-1144</name>
</gene>